<dbReference type="EMBL" id="JSZA02000208">
    <property type="protein sequence ID" value="TGO02149.1"/>
    <property type="molecule type" value="Genomic_DNA"/>
</dbReference>
<dbReference type="InterPro" id="IPR036465">
    <property type="entry name" value="vWFA_dom_sf"/>
</dbReference>
<dbReference type="SUPFAM" id="SSF53300">
    <property type="entry name" value="vWA-like"/>
    <property type="match status" value="1"/>
</dbReference>
<dbReference type="AlphaFoldDB" id="A0A4E0QLF0"/>
<comment type="caution">
    <text evidence="1">The sequence shown here is derived from an EMBL/GenBank/DDBJ whole genome shotgun (WGS) entry which is preliminary data.</text>
</comment>
<evidence type="ECO:0000313" key="1">
    <source>
        <dbReference type="EMBL" id="TGO02149.1"/>
    </source>
</evidence>
<protein>
    <recommendedName>
        <fullName evidence="3">VWFA domain-containing protein</fullName>
    </recommendedName>
</protein>
<evidence type="ECO:0008006" key="3">
    <source>
        <dbReference type="Google" id="ProtNLM"/>
    </source>
</evidence>
<evidence type="ECO:0000313" key="2">
    <source>
        <dbReference type="Proteomes" id="UP000030428"/>
    </source>
</evidence>
<accession>A0A4E0QLF0</accession>
<reference evidence="1 2" key="1">
    <citation type="journal article" date="2016" name="Front. Microbiol.">
        <title>Single-Cell (Meta-)Genomics of a Dimorphic Candidatus Thiomargarita nelsonii Reveals Genomic Plasticity.</title>
        <authorList>
            <person name="Flood B.E."/>
            <person name="Fliss P."/>
            <person name="Jones D.S."/>
            <person name="Dick G.J."/>
            <person name="Jain S."/>
            <person name="Kaster A.K."/>
            <person name="Winkel M."/>
            <person name="Mussmann M."/>
            <person name="Bailey J."/>
        </authorList>
    </citation>
    <scope>NUCLEOTIDE SEQUENCE [LARGE SCALE GENOMIC DNA]</scope>
    <source>
        <strain evidence="1">Hydrate Ridge</strain>
    </source>
</reference>
<name>A0A4E0QLF0_9GAMM</name>
<proteinExistence type="predicted"/>
<sequence length="301" mass="33759">MIKKANDLFGKINVYHVEQGKKRVEIYIRLDQRVENMRVGIAIDGSASMMSLFAANIPKLFRQPGANVMEPVVRHLSRYICDYSGDGTVSLLYWAVGTGGREIEPISTFNSTQTSQIPVDGPNQQVWGTGTKLLPALNHFLSQFKDADWTILLFISDGVLEDFEEIKKRAMEVGNEIVAGTRKHCKFIMIGIGEADEKQLQELDDMFDGTQLGTNHGIDLWDCKLASNMDQLSDIWNEVDFGITLPGTARILDSKHQLLQNYVDGIPQRMEFYVNEHESAVTIEIAGQVIVQSLAGEYDDK</sequence>
<organism evidence="1 2">
    <name type="scientific">Candidatus Thiomargarita nelsonii</name>
    <dbReference type="NCBI Taxonomy" id="1003181"/>
    <lineage>
        <taxon>Bacteria</taxon>
        <taxon>Pseudomonadati</taxon>
        <taxon>Pseudomonadota</taxon>
        <taxon>Gammaproteobacteria</taxon>
        <taxon>Thiotrichales</taxon>
        <taxon>Thiotrichaceae</taxon>
        <taxon>Thiomargarita</taxon>
    </lineage>
</organism>
<dbReference type="Proteomes" id="UP000030428">
    <property type="component" value="Unassembled WGS sequence"/>
</dbReference>
<keyword evidence="2" id="KW-1185">Reference proteome</keyword>
<gene>
    <name evidence="1" type="ORF">PN36_29690</name>
</gene>